<dbReference type="STRING" id="1586287.BBK82_03990"/>
<comment type="similarity">
    <text evidence="1">Belongs to the glycosyltransferase group 1 family. Glycosyltransferase 4 subfamily.</text>
</comment>
<dbReference type="PANTHER" id="PTHR47779:SF1">
    <property type="entry name" value="SYNTHASE (CCG-9), PUTATIVE (AFU_ORTHOLOGUE AFUA_3G12100)-RELATED"/>
    <property type="match status" value="1"/>
</dbReference>
<dbReference type="GO" id="GO:0016757">
    <property type="term" value="F:glycosyltransferase activity"/>
    <property type="evidence" value="ECO:0007669"/>
    <property type="project" value="UniProtKB-KW"/>
</dbReference>
<reference evidence="9 10" key="1">
    <citation type="submission" date="2016-07" db="EMBL/GenBank/DDBJ databases">
        <title>Complete genome sequence of the Lentzea guizhouensis DHS C013.</title>
        <authorList>
            <person name="Cao C."/>
        </authorList>
    </citation>
    <scope>NUCLEOTIDE SEQUENCE [LARGE SCALE GENOMIC DNA]</scope>
    <source>
        <strain evidence="9 10">DHS C013</strain>
    </source>
</reference>
<proteinExistence type="inferred from homology"/>
<dbReference type="Pfam" id="PF00534">
    <property type="entry name" value="Glycos_transf_1"/>
    <property type="match status" value="1"/>
</dbReference>
<organism evidence="9 10">
    <name type="scientific">Lentzea guizhouensis</name>
    <dbReference type="NCBI Taxonomy" id="1586287"/>
    <lineage>
        <taxon>Bacteria</taxon>
        <taxon>Bacillati</taxon>
        <taxon>Actinomycetota</taxon>
        <taxon>Actinomycetes</taxon>
        <taxon>Pseudonocardiales</taxon>
        <taxon>Pseudonocardiaceae</taxon>
        <taxon>Lentzea</taxon>
    </lineage>
</organism>
<dbReference type="KEGG" id="led:BBK82_03990"/>
<name>A0A1B2HCE2_9PSEU</name>
<keyword evidence="6" id="KW-0119">Carbohydrate metabolism</keyword>
<evidence type="ECO:0000256" key="2">
    <source>
        <dbReference type="ARBA" id="ARBA00011738"/>
    </source>
</evidence>
<comment type="subunit">
    <text evidence="2">Homodimer.</text>
</comment>
<keyword evidence="5" id="KW-0808">Transferase</keyword>
<dbReference type="GO" id="GO:0006006">
    <property type="term" value="P:glucose metabolic process"/>
    <property type="evidence" value="ECO:0007669"/>
    <property type="project" value="UniProtKB-KW"/>
</dbReference>
<feature type="domain" description="Trehalose synthase N-terminal" evidence="8">
    <location>
        <begin position="44"/>
        <end position="190"/>
    </location>
</feature>
<evidence type="ECO:0000313" key="9">
    <source>
        <dbReference type="EMBL" id="ANZ35373.1"/>
    </source>
</evidence>
<evidence type="ECO:0000259" key="8">
    <source>
        <dbReference type="Pfam" id="PF21269"/>
    </source>
</evidence>
<dbReference type="OrthoDB" id="9772485at2"/>
<dbReference type="AlphaFoldDB" id="A0A1B2HCE2"/>
<dbReference type="InterPro" id="IPR001296">
    <property type="entry name" value="Glyco_trans_1"/>
</dbReference>
<keyword evidence="10" id="KW-1185">Reference proteome</keyword>
<dbReference type="RefSeq" id="WP_065913788.1">
    <property type="nucleotide sequence ID" value="NZ_CP016793.1"/>
</dbReference>
<dbReference type="InterPro" id="IPR049438">
    <property type="entry name" value="TreT_GT1"/>
</dbReference>
<dbReference type="PANTHER" id="PTHR47779">
    <property type="entry name" value="SYNTHASE (CCG-9), PUTATIVE (AFU_ORTHOLOGUE AFUA_3G12100)-RELATED"/>
    <property type="match status" value="1"/>
</dbReference>
<gene>
    <name evidence="9" type="ORF">BBK82_03990</name>
</gene>
<keyword evidence="3" id="KW-0313">Glucose metabolism</keyword>
<sequence>MREVPIGAAPLTPYREVFGDERLEALRDRAGEVSGALHGRTVWNINSTAAGGGVAELLHALLPLARAVGIDTRWLVIDGDTEFFAIAKRLCTRLYGAPGDPAPLGPDQLQHYRVITELEGTALAARVRPGDLVVVHEAQPAGLVDVARRLGAIAVWRRHIGRDEPNEHTEEGWAFLRRFVENADASVFLTDSACPEWAPRPHIIPPSIDPCAPKNMELTDEQTLAILRCTGIVAGEGSSLTIRPPVGEIITVRHEAVVVREEAPSADVPMVVQVSRWDELKDMAGVLRAFLDADVENSYLTLAGADVVGVADDPDAGRFWDECVEQWKALPVEQRRRVQLLCLPMRDLRENALVVNALQRHATAVVQKSIAEGFGLTATEAMWKGKPLVASAVGGLREQIVHGESGLLVDDPYDLATTAKLIRQVLTDPELAARLGEGARRRVDECYLPDRHLSDWASLIASTVTMEVV</sequence>
<keyword evidence="4" id="KW-0328">Glycosyltransferase</keyword>
<evidence type="ECO:0000256" key="5">
    <source>
        <dbReference type="ARBA" id="ARBA00022679"/>
    </source>
</evidence>
<feature type="domain" description="Glycosyl transferase family 1" evidence="7">
    <location>
        <begin position="356"/>
        <end position="442"/>
    </location>
</feature>
<dbReference type="Gene3D" id="3.40.50.2000">
    <property type="entry name" value="Glycogen Phosphorylase B"/>
    <property type="match status" value="2"/>
</dbReference>
<evidence type="ECO:0000259" key="7">
    <source>
        <dbReference type="Pfam" id="PF00534"/>
    </source>
</evidence>
<accession>A0A1B2HCE2</accession>
<evidence type="ECO:0000256" key="4">
    <source>
        <dbReference type="ARBA" id="ARBA00022676"/>
    </source>
</evidence>
<dbReference type="InterPro" id="IPR052078">
    <property type="entry name" value="Trehalose_Metab_GTase"/>
</dbReference>
<dbReference type="EMBL" id="CP016793">
    <property type="protein sequence ID" value="ANZ35373.1"/>
    <property type="molecule type" value="Genomic_DNA"/>
</dbReference>
<evidence type="ECO:0000256" key="1">
    <source>
        <dbReference type="ARBA" id="ARBA00009481"/>
    </source>
</evidence>
<dbReference type="Pfam" id="PF21269">
    <property type="entry name" value="TreT_GT1"/>
    <property type="match status" value="1"/>
</dbReference>
<dbReference type="SUPFAM" id="SSF53756">
    <property type="entry name" value="UDP-Glycosyltransferase/glycogen phosphorylase"/>
    <property type="match status" value="1"/>
</dbReference>
<evidence type="ECO:0000313" key="10">
    <source>
        <dbReference type="Proteomes" id="UP000093053"/>
    </source>
</evidence>
<protein>
    <submittedName>
        <fullName evidence="9">Uncharacterized protein</fullName>
    </submittedName>
</protein>
<evidence type="ECO:0000256" key="6">
    <source>
        <dbReference type="ARBA" id="ARBA00023277"/>
    </source>
</evidence>
<dbReference type="Proteomes" id="UP000093053">
    <property type="component" value="Chromosome"/>
</dbReference>
<evidence type="ECO:0000256" key="3">
    <source>
        <dbReference type="ARBA" id="ARBA00022526"/>
    </source>
</evidence>